<dbReference type="PRINTS" id="PR00091">
    <property type="entry name" value="NITROGNASEII"/>
</dbReference>
<evidence type="ECO:0000259" key="1">
    <source>
        <dbReference type="Pfam" id="PF13614"/>
    </source>
</evidence>
<protein>
    <submittedName>
        <fullName evidence="2">CobQ/CobB/MinD/ParA nucleotide binding domain protein</fullName>
    </submittedName>
</protein>
<dbReference type="PANTHER" id="PTHR13696">
    <property type="entry name" value="P-LOOP CONTAINING NUCLEOSIDE TRIPHOSPHATE HYDROLASE"/>
    <property type="match status" value="1"/>
</dbReference>
<evidence type="ECO:0000313" key="3">
    <source>
        <dbReference type="Proteomes" id="UP000030675"/>
    </source>
</evidence>
<reference evidence="3" key="1">
    <citation type="submission" date="2012-12" db="EMBL/GenBank/DDBJ databases">
        <title>Genome Sequence of Photobacterium leiognathi lrivu.4.1.</title>
        <authorList>
            <person name="Urbanczyk H."/>
            <person name="Ogura Y."/>
            <person name="Hayashi T."/>
            <person name="Dunlap P.V."/>
        </authorList>
    </citation>
    <scope>NUCLEOTIDE SEQUENCE [LARGE SCALE GENOMIC DNA]</scope>
    <source>
        <strain evidence="3">lrivu.4.1</strain>
    </source>
</reference>
<accession>V5F5X4</accession>
<sequence>MKLNNSFIKAATTLSQKIITVSAEKGGVGKTTITLNLAKAIALAGKKVLVVDCDPQGDLTALLNNLNYISESDAQKRDLITTVSLFDDDLKSKKVTNVADNIDIIIGTNALVGIEQQQTGNFVLNLKKHLRQLIEDYQYDVVVIDTPPSAGNRMLAAQIAADLIVIPTEISVLAIRAIPKITERCNKILDKINAKKPQVIVIPNKIDKRMSDYKGAYPLLKKAPFLISDLVTYNATVKRTANSGKCVWEQDSSHSTRTACAQLSAAFKQSLNLINSK</sequence>
<dbReference type="HOGENOM" id="CLU_037612_1_1_6"/>
<dbReference type="Proteomes" id="UP000030675">
    <property type="component" value="Unassembled WGS sequence"/>
</dbReference>
<dbReference type="AlphaFoldDB" id="V5F5X4"/>
<dbReference type="InterPro" id="IPR025669">
    <property type="entry name" value="AAA_dom"/>
</dbReference>
<dbReference type="PANTHER" id="PTHR13696:SF99">
    <property type="entry name" value="COBYRINIC ACID AC-DIAMIDE SYNTHASE"/>
    <property type="match status" value="1"/>
</dbReference>
<dbReference type="Gene3D" id="3.40.50.300">
    <property type="entry name" value="P-loop containing nucleotide triphosphate hydrolases"/>
    <property type="match status" value="1"/>
</dbReference>
<gene>
    <name evidence="2" type="ORF">PLEI_2971</name>
</gene>
<dbReference type="InterPro" id="IPR027417">
    <property type="entry name" value="P-loop_NTPase"/>
</dbReference>
<organism evidence="2 3">
    <name type="scientific">Photobacterium leiognathi lrivu.4.1</name>
    <dbReference type="NCBI Taxonomy" id="1248232"/>
    <lineage>
        <taxon>Bacteria</taxon>
        <taxon>Pseudomonadati</taxon>
        <taxon>Pseudomonadota</taxon>
        <taxon>Gammaproteobacteria</taxon>
        <taxon>Vibrionales</taxon>
        <taxon>Vibrionaceae</taxon>
        <taxon>Photobacterium</taxon>
    </lineage>
</organism>
<evidence type="ECO:0000313" key="2">
    <source>
        <dbReference type="EMBL" id="GAD31313.1"/>
    </source>
</evidence>
<feature type="domain" description="AAA" evidence="1">
    <location>
        <begin position="17"/>
        <end position="194"/>
    </location>
</feature>
<dbReference type="EMBL" id="DF196820">
    <property type="protein sequence ID" value="GAD31313.1"/>
    <property type="molecule type" value="Genomic_DNA"/>
</dbReference>
<dbReference type="eggNOG" id="COG1192">
    <property type="taxonomic scope" value="Bacteria"/>
</dbReference>
<dbReference type="InterPro" id="IPR050678">
    <property type="entry name" value="DNA_Partitioning_ATPase"/>
</dbReference>
<name>V5F5X4_PHOLE</name>
<dbReference type="SUPFAM" id="SSF52540">
    <property type="entry name" value="P-loop containing nucleoside triphosphate hydrolases"/>
    <property type="match status" value="1"/>
</dbReference>
<proteinExistence type="predicted"/>
<dbReference type="Pfam" id="PF13614">
    <property type="entry name" value="AAA_31"/>
    <property type="match status" value="1"/>
</dbReference>
<dbReference type="CDD" id="cd02042">
    <property type="entry name" value="ParAB_family"/>
    <property type="match status" value="1"/>
</dbReference>
<dbReference type="RefSeq" id="WP_023934123.1">
    <property type="nucleotide sequence ID" value="NZ_DF196820.1"/>
</dbReference>